<keyword evidence="12" id="KW-0472">Membrane</keyword>
<comment type="subunit">
    <text evidence="2">Homotrimer.</text>
</comment>
<evidence type="ECO:0000259" key="13">
    <source>
        <dbReference type="Pfam" id="PF01923"/>
    </source>
</evidence>
<protein>
    <recommendedName>
        <fullName evidence="8">Corrinoid adenosyltransferase MMAB</fullName>
    </recommendedName>
    <alternativeName>
        <fullName evidence="9">ATP:co(I)rrinoid adenosyltransferase MMAB</fullName>
    </alternativeName>
</protein>
<dbReference type="eggNOG" id="ENOG502QS64">
    <property type="taxonomic scope" value="Eukaryota"/>
</dbReference>
<feature type="region of interest" description="Disordered" evidence="11">
    <location>
        <begin position="39"/>
        <end position="58"/>
    </location>
</feature>
<evidence type="ECO:0000256" key="9">
    <source>
        <dbReference type="ARBA" id="ARBA00075216"/>
    </source>
</evidence>
<evidence type="ECO:0000256" key="3">
    <source>
        <dbReference type="ARBA" id="ARBA00022679"/>
    </source>
</evidence>
<keyword evidence="12" id="KW-0812">Transmembrane</keyword>
<evidence type="ECO:0000256" key="6">
    <source>
        <dbReference type="ARBA" id="ARBA00051988"/>
    </source>
</evidence>
<comment type="function">
    <text evidence="7">Converts cob(I)alamin to adenosylcobalamin (adenosylcob(III)alamin), a coenzyme for methylmalonyl-CoA mutase, therefore participates in the final step of the vitamin B12 conversion. Generates adenosylcobalamin (AdoCbl) and directly delivers the cofactor to MUT in a transfer that is stimulated by ATP-binding to MMAB and gated by MMAA.</text>
</comment>
<dbReference type="GO" id="GO:0008817">
    <property type="term" value="F:corrinoid adenosyltransferase activity"/>
    <property type="evidence" value="ECO:0007669"/>
    <property type="project" value="TreeGrafter"/>
</dbReference>
<dbReference type="PANTHER" id="PTHR12213:SF0">
    <property type="entry name" value="CORRINOID ADENOSYLTRANSFERASE MMAB"/>
    <property type="match status" value="1"/>
</dbReference>
<keyword evidence="3 10" id="KW-0808">Transferase</keyword>
<dbReference type="EMBL" id="FN649741">
    <property type="protein sequence ID" value="CBN75866.1"/>
    <property type="molecule type" value="Genomic_DNA"/>
</dbReference>
<comment type="similarity">
    <text evidence="1 10">Belongs to the Cob(I)alamin adenosyltransferase family.</text>
</comment>
<dbReference type="OrthoDB" id="549173at2759"/>
<dbReference type="Gene3D" id="1.20.1200.10">
    <property type="entry name" value="Cobalamin adenosyltransferase-like"/>
    <property type="match status" value="1"/>
</dbReference>
<evidence type="ECO:0000256" key="2">
    <source>
        <dbReference type="ARBA" id="ARBA00011233"/>
    </source>
</evidence>
<evidence type="ECO:0000256" key="7">
    <source>
        <dbReference type="ARBA" id="ARBA00056747"/>
    </source>
</evidence>
<evidence type="ECO:0000256" key="11">
    <source>
        <dbReference type="SAM" id="MobiDB-lite"/>
    </source>
</evidence>
<dbReference type="GO" id="GO:0005524">
    <property type="term" value="F:ATP binding"/>
    <property type="evidence" value="ECO:0007669"/>
    <property type="project" value="UniProtKB-UniRule"/>
</dbReference>
<dbReference type="FunFam" id="1.20.1200.10:FF:000001">
    <property type="entry name" value="Cob(I)yrinic acid a,c-diamide adenosyltransferase"/>
    <property type="match status" value="1"/>
</dbReference>
<dbReference type="PANTHER" id="PTHR12213">
    <property type="entry name" value="CORRINOID ADENOSYLTRANSFERASE"/>
    <property type="match status" value="1"/>
</dbReference>
<dbReference type="NCBIfam" id="TIGR00636">
    <property type="entry name" value="PduO_Nterm"/>
    <property type="match status" value="1"/>
</dbReference>
<feature type="compositionally biased region" description="Gly residues" evidence="11">
    <location>
        <begin position="43"/>
        <end position="53"/>
    </location>
</feature>
<dbReference type="EMBL" id="FN648333">
    <property type="protein sequence ID" value="CBN75866.1"/>
    <property type="molecule type" value="Genomic_DNA"/>
</dbReference>
<name>D8LH13_ECTSI</name>
<proteinExistence type="inferred from homology"/>
<dbReference type="SUPFAM" id="SSF89028">
    <property type="entry name" value="Cobalamin adenosyltransferase-like"/>
    <property type="match status" value="1"/>
</dbReference>
<gene>
    <name evidence="14" type="ORF">Esi_0186_0010</name>
</gene>
<dbReference type="InterPro" id="IPR036451">
    <property type="entry name" value="CblAdoTrfase-like_sf"/>
</dbReference>
<keyword evidence="12" id="KW-1133">Transmembrane helix</keyword>
<dbReference type="STRING" id="2880.D8LH13"/>
<evidence type="ECO:0000256" key="8">
    <source>
        <dbReference type="ARBA" id="ARBA00071654"/>
    </source>
</evidence>
<evidence type="ECO:0000256" key="5">
    <source>
        <dbReference type="ARBA" id="ARBA00022840"/>
    </source>
</evidence>
<feature type="domain" description="Cobalamin adenosyltransferase-like" evidence="13">
    <location>
        <begin position="78"/>
        <end position="247"/>
    </location>
</feature>
<dbReference type="InParanoid" id="D8LH13"/>
<evidence type="ECO:0000313" key="14">
    <source>
        <dbReference type="EMBL" id="CBN75866.1"/>
    </source>
</evidence>
<dbReference type="GO" id="GO:0009235">
    <property type="term" value="P:cobalamin metabolic process"/>
    <property type="evidence" value="ECO:0007669"/>
    <property type="project" value="UniProtKB-ARBA"/>
</dbReference>
<evidence type="ECO:0000256" key="1">
    <source>
        <dbReference type="ARBA" id="ARBA00007487"/>
    </source>
</evidence>
<evidence type="ECO:0000313" key="15">
    <source>
        <dbReference type="Proteomes" id="UP000002630"/>
    </source>
</evidence>
<accession>D8LH13</accession>
<comment type="catalytic activity">
    <reaction evidence="6">
        <text>cob(I)alamin-[corrinoid adenosyltransferase] + ATP = apo-[corrinoid adenosyltransferase] + adenosylcob(III)alamin + triphosphate</text>
        <dbReference type="Rhea" id="RHEA:56796"/>
        <dbReference type="Rhea" id="RHEA-COMP:14743"/>
        <dbReference type="Rhea" id="RHEA-COMP:14744"/>
        <dbReference type="ChEBI" id="CHEBI:18036"/>
        <dbReference type="ChEBI" id="CHEBI:18408"/>
        <dbReference type="ChEBI" id="CHEBI:30616"/>
        <dbReference type="ChEBI" id="CHEBI:60488"/>
        <dbReference type="ChEBI" id="CHEBI:83228"/>
    </reaction>
    <physiologicalReaction direction="left-to-right" evidence="6">
        <dbReference type="Rhea" id="RHEA:56797"/>
    </physiologicalReaction>
</comment>
<feature type="region of interest" description="Disordered" evidence="11">
    <location>
        <begin position="260"/>
        <end position="283"/>
    </location>
</feature>
<dbReference type="InterPro" id="IPR016030">
    <property type="entry name" value="CblAdoTrfase-like"/>
</dbReference>
<feature type="transmembrane region" description="Helical" evidence="12">
    <location>
        <begin position="6"/>
        <end position="28"/>
    </location>
</feature>
<sequence>MVAGYSGGNVSLATALVAGSVGLGYMALRLASQAQRRSLTGANGRGGGGGGGEGGDERPMLDMAEIARRAVPRKKSFLYTRSGDKGTSQLYNMETRPKSDPSFEALGNMDELNASLALAVAHSELARNGLSEMLVAIQSLIIDASALVATPRDNSSARKISRTGFPTWCTDQLEACIDELDARTPPLKTFIVPGGGLAASHLHLARCVCRRAERSLQPLLGTGQGVEEVARYINRLSDLLFAAARYASVVDGKPERPWKKLPVIKVKDDEDEGAPQNPPEQGP</sequence>
<organism evidence="14 15">
    <name type="scientific">Ectocarpus siliculosus</name>
    <name type="common">Brown alga</name>
    <name type="synonym">Conferva siliculosa</name>
    <dbReference type="NCBI Taxonomy" id="2880"/>
    <lineage>
        <taxon>Eukaryota</taxon>
        <taxon>Sar</taxon>
        <taxon>Stramenopiles</taxon>
        <taxon>Ochrophyta</taxon>
        <taxon>PX clade</taxon>
        <taxon>Phaeophyceae</taxon>
        <taxon>Ectocarpales</taxon>
        <taxon>Ectocarpaceae</taxon>
        <taxon>Ectocarpus</taxon>
    </lineage>
</organism>
<dbReference type="InterPro" id="IPR029499">
    <property type="entry name" value="PduO-typ"/>
</dbReference>
<evidence type="ECO:0000256" key="4">
    <source>
        <dbReference type="ARBA" id="ARBA00022741"/>
    </source>
</evidence>
<keyword evidence="5 10" id="KW-0067">ATP-binding</keyword>
<keyword evidence="4 10" id="KW-0547">Nucleotide-binding</keyword>
<dbReference type="AlphaFoldDB" id="D8LH13"/>
<keyword evidence="15" id="KW-1185">Reference proteome</keyword>
<evidence type="ECO:0000256" key="10">
    <source>
        <dbReference type="RuleBase" id="RU366026"/>
    </source>
</evidence>
<reference evidence="14 15" key="1">
    <citation type="journal article" date="2010" name="Nature">
        <title>The Ectocarpus genome and the independent evolution of multicellularity in brown algae.</title>
        <authorList>
            <person name="Cock J.M."/>
            <person name="Sterck L."/>
            <person name="Rouze P."/>
            <person name="Scornet D."/>
            <person name="Allen A.E."/>
            <person name="Amoutzias G."/>
            <person name="Anthouard V."/>
            <person name="Artiguenave F."/>
            <person name="Aury J.M."/>
            <person name="Badger J.H."/>
            <person name="Beszteri B."/>
            <person name="Billiau K."/>
            <person name="Bonnet E."/>
            <person name="Bothwell J.H."/>
            <person name="Bowler C."/>
            <person name="Boyen C."/>
            <person name="Brownlee C."/>
            <person name="Carrano C.J."/>
            <person name="Charrier B."/>
            <person name="Cho G.Y."/>
            <person name="Coelho S.M."/>
            <person name="Collen J."/>
            <person name="Corre E."/>
            <person name="Da Silva C."/>
            <person name="Delage L."/>
            <person name="Delaroque N."/>
            <person name="Dittami S.M."/>
            <person name="Doulbeau S."/>
            <person name="Elias M."/>
            <person name="Farnham G."/>
            <person name="Gachon C.M."/>
            <person name="Gschloessl B."/>
            <person name="Heesch S."/>
            <person name="Jabbari K."/>
            <person name="Jubin C."/>
            <person name="Kawai H."/>
            <person name="Kimura K."/>
            <person name="Kloareg B."/>
            <person name="Kupper F.C."/>
            <person name="Lang D."/>
            <person name="Le Bail A."/>
            <person name="Leblanc C."/>
            <person name="Lerouge P."/>
            <person name="Lohr M."/>
            <person name="Lopez P.J."/>
            <person name="Martens C."/>
            <person name="Maumus F."/>
            <person name="Michel G."/>
            <person name="Miranda-Saavedra D."/>
            <person name="Morales J."/>
            <person name="Moreau H."/>
            <person name="Motomura T."/>
            <person name="Nagasato C."/>
            <person name="Napoli C.A."/>
            <person name="Nelson D.R."/>
            <person name="Nyvall-Collen P."/>
            <person name="Peters A.F."/>
            <person name="Pommier C."/>
            <person name="Potin P."/>
            <person name="Poulain J."/>
            <person name="Quesneville H."/>
            <person name="Read B."/>
            <person name="Rensing S.A."/>
            <person name="Ritter A."/>
            <person name="Rousvoal S."/>
            <person name="Samanta M."/>
            <person name="Samson G."/>
            <person name="Schroeder D.C."/>
            <person name="Segurens B."/>
            <person name="Strittmatter M."/>
            <person name="Tonon T."/>
            <person name="Tregear J.W."/>
            <person name="Valentin K."/>
            <person name="von Dassow P."/>
            <person name="Yamagishi T."/>
            <person name="Van de Peer Y."/>
            <person name="Wincker P."/>
        </authorList>
    </citation>
    <scope>NUCLEOTIDE SEQUENCE [LARGE SCALE GENOMIC DNA]</scope>
    <source>
        <strain evidence="15">Ec32 / CCAP1310/4</strain>
    </source>
</reference>
<dbReference type="Pfam" id="PF01923">
    <property type="entry name" value="Cob_adeno_trans"/>
    <property type="match status" value="1"/>
</dbReference>
<dbReference type="OMA" id="ECNSAIG"/>
<dbReference type="Proteomes" id="UP000002630">
    <property type="component" value="Linkage Group LG16"/>
</dbReference>
<evidence type="ECO:0000256" key="12">
    <source>
        <dbReference type="SAM" id="Phobius"/>
    </source>
</evidence>